<dbReference type="Proteomes" id="UP000294513">
    <property type="component" value="Unassembled WGS sequence"/>
</dbReference>
<gene>
    <name evidence="1" type="ORF">E1298_29775</name>
</gene>
<accession>A0A4R5AZV4</accession>
<keyword evidence="2" id="KW-1185">Reference proteome</keyword>
<dbReference type="EMBL" id="SMKU01000199">
    <property type="protein sequence ID" value="TDD77720.1"/>
    <property type="molecule type" value="Genomic_DNA"/>
</dbReference>
<dbReference type="OrthoDB" id="4243444at2"/>
<dbReference type="AlphaFoldDB" id="A0A4R5AZV4"/>
<comment type="caution">
    <text evidence="1">The sequence shown here is derived from an EMBL/GenBank/DDBJ whole genome shotgun (WGS) entry which is preliminary data.</text>
</comment>
<dbReference type="RefSeq" id="WP_131899085.1">
    <property type="nucleotide sequence ID" value="NZ_SMKU01000199.1"/>
</dbReference>
<protein>
    <submittedName>
        <fullName evidence="1">Uncharacterized protein</fullName>
    </submittedName>
</protein>
<reference evidence="1 2" key="1">
    <citation type="submission" date="2019-03" db="EMBL/GenBank/DDBJ databases">
        <title>Draft genome sequences of novel Actinobacteria.</title>
        <authorList>
            <person name="Sahin N."/>
            <person name="Ay H."/>
            <person name="Saygin H."/>
        </authorList>
    </citation>
    <scope>NUCLEOTIDE SEQUENCE [LARGE SCALE GENOMIC DNA]</scope>
    <source>
        <strain evidence="1 2">H3C3</strain>
    </source>
</reference>
<proteinExistence type="predicted"/>
<evidence type="ECO:0000313" key="1">
    <source>
        <dbReference type="EMBL" id="TDD77720.1"/>
    </source>
</evidence>
<organism evidence="1 2">
    <name type="scientific">Actinomadura rubrisoli</name>
    <dbReference type="NCBI Taxonomy" id="2530368"/>
    <lineage>
        <taxon>Bacteria</taxon>
        <taxon>Bacillati</taxon>
        <taxon>Actinomycetota</taxon>
        <taxon>Actinomycetes</taxon>
        <taxon>Streptosporangiales</taxon>
        <taxon>Thermomonosporaceae</taxon>
        <taxon>Actinomadura</taxon>
    </lineage>
</organism>
<sequence length="117" mass="12743">MGWASGGAIFDRVADALIASRANDDLLRSTLGPLIDELRNGDWDTEDESLERFARVPVIVQLFADRNVLLPVDDDISQVLVAHGIAIRVGGFLFDDAGREHFADLVKAVLKRRGATG</sequence>
<evidence type="ECO:0000313" key="2">
    <source>
        <dbReference type="Proteomes" id="UP000294513"/>
    </source>
</evidence>
<name>A0A4R5AZV4_9ACTN</name>